<dbReference type="Proteomes" id="UP000054217">
    <property type="component" value="Unassembled WGS sequence"/>
</dbReference>
<organism evidence="1 2">
    <name type="scientific">Pisolithus tinctorius Marx 270</name>
    <dbReference type="NCBI Taxonomy" id="870435"/>
    <lineage>
        <taxon>Eukaryota</taxon>
        <taxon>Fungi</taxon>
        <taxon>Dikarya</taxon>
        <taxon>Basidiomycota</taxon>
        <taxon>Agaricomycotina</taxon>
        <taxon>Agaricomycetes</taxon>
        <taxon>Agaricomycetidae</taxon>
        <taxon>Boletales</taxon>
        <taxon>Sclerodermatineae</taxon>
        <taxon>Pisolithaceae</taxon>
        <taxon>Pisolithus</taxon>
    </lineage>
</organism>
<sequence>LGRLPLPTGTPVIITENLRIAGKVANGAHGTVWDIVCSAVNGKHVLRCVYVSEPASTLQLPGEDAHIVAIFPQTCSFPYIS</sequence>
<keyword evidence="2" id="KW-1185">Reference proteome</keyword>
<dbReference type="HOGENOM" id="CLU_2580391_0_0_1"/>
<feature type="non-terminal residue" evidence="1">
    <location>
        <position position="1"/>
    </location>
</feature>
<name>A0A0C3NSI4_PISTI</name>
<protein>
    <submittedName>
        <fullName evidence="1">Uncharacterized protein</fullName>
    </submittedName>
</protein>
<dbReference type="AlphaFoldDB" id="A0A0C3NSI4"/>
<dbReference type="EMBL" id="KN831974">
    <property type="protein sequence ID" value="KIO03800.1"/>
    <property type="molecule type" value="Genomic_DNA"/>
</dbReference>
<proteinExistence type="predicted"/>
<gene>
    <name evidence="1" type="ORF">M404DRAFT_75396</name>
</gene>
<evidence type="ECO:0000313" key="1">
    <source>
        <dbReference type="EMBL" id="KIO03800.1"/>
    </source>
</evidence>
<dbReference type="InParanoid" id="A0A0C3NSI4"/>
<reference evidence="1 2" key="1">
    <citation type="submission" date="2014-04" db="EMBL/GenBank/DDBJ databases">
        <authorList>
            <consortium name="DOE Joint Genome Institute"/>
            <person name="Kuo A."/>
            <person name="Kohler A."/>
            <person name="Costa M.D."/>
            <person name="Nagy L.G."/>
            <person name="Floudas D."/>
            <person name="Copeland A."/>
            <person name="Barry K.W."/>
            <person name="Cichocki N."/>
            <person name="Veneault-Fourrey C."/>
            <person name="LaButti K."/>
            <person name="Lindquist E.A."/>
            <person name="Lipzen A."/>
            <person name="Lundell T."/>
            <person name="Morin E."/>
            <person name="Murat C."/>
            <person name="Sun H."/>
            <person name="Tunlid A."/>
            <person name="Henrissat B."/>
            <person name="Grigoriev I.V."/>
            <person name="Hibbett D.S."/>
            <person name="Martin F."/>
            <person name="Nordberg H.P."/>
            <person name="Cantor M.N."/>
            <person name="Hua S.X."/>
        </authorList>
    </citation>
    <scope>NUCLEOTIDE SEQUENCE [LARGE SCALE GENOMIC DNA]</scope>
    <source>
        <strain evidence="1 2">Marx 270</strain>
    </source>
</reference>
<accession>A0A0C3NSI4</accession>
<evidence type="ECO:0000313" key="2">
    <source>
        <dbReference type="Proteomes" id="UP000054217"/>
    </source>
</evidence>
<feature type="non-terminal residue" evidence="1">
    <location>
        <position position="81"/>
    </location>
</feature>
<dbReference type="OrthoDB" id="432234at2759"/>
<reference evidence="2" key="2">
    <citation type="submission" date="2015-01" db="EMBL/GenBank/DDBJ databases">
        <title>Evolutionary Origins and Diversification of the Mycorrhizal Mutualists.</title>
        <authorList>
            <consortium name="DOE Joint Genome Institute"/>
            <consortium name="Mycorrhizal Genomics Consortium"/>
            <person name="Kohler A."/>
            <person name="Kuo A."/>
            <person name="Nagy L.G."/>
            <person name="Floudas D."/>
            <person name="Copeland A."/>
            <person name="Barry K.W."/>
            <person name="Cichocki N."/>
            <person name="Veneault-Fourrey C."/>
            <person name="LaButti K."/>
            <person name="Lindquist E.A."/>
            <person name="Lipzen A."/>
            <person name="Lundell T."/>
            <person name="Morin E."/>
            <person name="Murat C."/>
            <person name="Riley R."/>
            <person name="Ohm R."/>
            <person name="Sun H."/>
            <person name="Tunlid A."/>
            <person name="Henrissat B."/>
            <person name="Grigoriev I.V."/>
            <person name="Hibbett D.S."/>
            <person name="Martin F."/>
        </authorList>
    </citation>
    <scope>NUCLEOTIDE SEQUENCE [LARGE SCALE GENOMIC DNA]</scope>
    <source>
        <strain evidence="2">Marx 270</strain>
    </source>
</reference>